<reference evidence="2" key="1">
    <citation type="journal article" date="2020" name="bioRxiv">
        <title>Comparative genomics of Chlamydomonas.</title>
        <authorList>
            <person name="Craig R.J."/>
            <person name="Hasan A.R."/>
            <person name="Ness R.W."/>
            <person name="Keightley P.D."/>
        </authorList>
    </citation>
    <scope>NUCLEOTIDE SEQUENCE</scope>
    <source>
        <strain evidence="2">CCAP 11/70</strain>
    </source>
</reference>
<organism evidence="2 3">
    <name type="scientific">Edaphochlamys debaryana</name>
    <dbReference type="NCBI Taxonomy" id="47281"/>
    <lineage>
        <taxon>Eukaryota</taxon>
        <taxon>Viridiplantae</taxon>
        <taxon>Chlorophyta</taxon>
        <taxon>core chlorophytes</taxon>
        <taxon>Chlorophyceae</taxon>
        <taxon>CS clade</taxon>
        <taxon>Chlamydomonadales</taxon>
        <taxon>Chlamydomonadales incertae sedis</taxon>
        <taxon>Edaphochlamys</taxon>
    </lineage>
</organism>
<feature type="compositionally biased region" description="Pro residues" evidence="1">
    <location>
        <begin position="346"/>
        <end position="356"/>
    </location>
</feature>
<feature type="region of interest" description="Disordered" evidence="1">
    <location>
        <begin position="338"/>
        <end position="404"/>
    </location>
</feature>
<sequence>MSAEVANDIANSGGKWASCPSAILARLQARVDIEATGDMKTFLTDKVVVYLWPRSVRYAIDAACAYLPGVEAADSLFGSSYWSAELNCRGIGVEGTETIRRGTCGMSIAGGSADTQLLQDIIRGLGRNLGLLEMQSKSASPYRQARADLTSGVTAANAAGFLCYNAPQQWQLGWGDLPSGDLSVLLDVRSLDGNLMARELPAWGSSLAGTVLRINVSGSEFSSGVTFKVFWVVFRARMAPESVSPLFSRQTRYAEEVALYQMSGAQKQTVAEITDPFYWGAANDEYADVSAVVADSATPLLLKVWFDRNMDVSEDGMAATVRFCIVAREAATADECVANAATSSKDPPPPGSPTSPSPRAMLTAPTQVGPQNRRPSRPPPSPRPPPSRKPPPRRRIRQALERGH</sequence>
<name>A0A835XRQ6_9CHLO</name>
<keyword evidence="3" id="KW-1185">Reference proteome</keyword>
<accession>A0A835XRQ6</accession>
<protein>
    <submittedName>
        <fullName evidence="2">Uncharacterized protein</fullName>
    </submittedName>
</protein>
<dbReference type="EMBL" id="JAEHOE010000141">
    <property type="protein sequence ID" value="KAG2484834.1"/>
    <property type="molecule type" value="Genomic_DNA"/>
</dbReference>
<comment type="caution">
    <text evidence="2">The sequence shown here is derived from an EMBL/GenBank/DDBJ whole genome shotgun (WGS) entry which is preliminary data.</text>
</comment>
<proteinExistence type="predicted"/>
<evidence type="ECO:0000313" key="3">
    <source>
        <dbReference type="Proteomes" id="UP000612055"/>
    </source>
</evidence>
<feature type="compositionally biased region" description="Pro residues" evidence="1">
    <location>
        <begin position="377"/>
        <end position="389"/>
    </location>
</feature>
<gene>
    <name evidence="2" type="ORF">HYH03_016401</name>
</gene>
<evidence type="ECO:0000313" key="2">
    <source>
        <dbReference type="EMBL" id="KAG2484834.1"/>
    </source>
</evidence>
<dbReference type="Proteomes" id="UP000612055">
    <property type="component" value="Unassembled WGS sequence"/>
</dbReference>
<dbReference type="AlphaFoldDB" id="A0A835XRQ6"/>
<evidence type="ECO:0000256" key="1">
    <source>
        <dbReference type="SAM" id="MobiDB-lite"/>
    </source>
</evidence>